<organism evidence="4 5">
    <name type="scientific">Eragrostis curvula</name>
    <name type="common">weeping love grass</name>
    <dbReference type="NCBI Taxonomy" id="38414"/>
    <lineage>
        <taxon>Eukaryota</taxon>
        <taxon>Viridiplantae</taxon>
        <taxon>Streptophyta</taxon>
        <taxon>Embryophyta</taxon>
        <taxon>Tracheophyta</taxon>
        <taxon>Spermatophyta</taxon>
        <taxon>Magnoliopsida</taxon>
        <taxon>Liliopsida</taxon>
        <taxon>Poales</taxon>
        <taxon>Poaceae</taxon>
        <taxon>PACMAD clade</taxon>
        <taxon>Chloridoideae</taxon>
        <taxon>Eragrostideae</taxon>
        <taxon>Eragrostidinae</taxon>
        <taxon>Eragrostis</taxon>
    </lineage>
</organism>
<accession>A0A5J9TYA0</accession>
<reference evidence="4 5" key="1">
    <citation type="journal article" date="2019" name="Sci. Rep.">
        <title>A high-quality genome of Eragrostis curvula grass provides insights into Poaceae evolution and supports new strategies to enhance forage quality.</title>
        <authorList>
            <person name="Carballo J."/>
            <person name="Santos B.A.C.M."/>
            <person name="Zappacosta D."/>
            <person name="Garbus I."/>
            <person name="Selva J.P."/>
            <person name="Gallo C.A."/>
            <person name="Diaz A."/>
            <person name="Albertini E."/>
            <person name="Caccamo M."/>
            <person name="Echenique V."/>
        </authorList>
    </citation>
    <scope>NUCLEOTIDE SEQUENCE [LARGE SCALE GENOMIC DNA]</scope>
    <source>
        <strain evidence="5">cv. Victoria</strain>
        <tissue evidence="4">Leaf</tissue>
    </source>
</reference>
<dbReference type="Gene3D" id="1.20.5.1230">
    <property type="entry name" value="Apolipoprotein A-I"/>
    <property type="match status" value="1"/>
</dbReference>
<evidence type="ECO:0000313" key="5">
    <source>
        <dbReference type="Proteomes" id="UP000324897"/>
    </source>
</evidence>
<dbReference type="OrthoDB" id="643140at2759"/>
<name>A0A5J9TYA0_9POAL</name>
<evidence type="ECO:0000313" key="4">
    <source>
        <dbReference type="EMBL" id="TVU15828.1"/>
    </source>
</evidence>
<dbReference type="Gramene" id="TVU15828">
    <property type="protein sequence ID" value="TVU15828"/>
    <property type="gene ID" value="EJB05_39368"/>
</dbReference>
<comment type="caution">
    <text evidence="4">The sequence shown here is derived from an EMBL/GenBank/DDBJ whole genome shotgun (WGS) entry which is preliminary data.</text>
</comment>
<dbReference type="Proteomes" id="UP000324897">
    <property type="component" value="Unassembled WGS sequence"/>
</dbReference>
<feature type="region of interest" description="Disordered" evidence="2">
    <location>
        <begin position="402"/>
        <end position="454"/>
    </location>
</feature>
<gene>
    <name evidence="4" type="ORF">EJB05_39368</name>
</gene>
<keyword evidence="1" id="KW-0175">Coiled coil</keyword>
<protein>
    <submittedName>
        <fullName evidence="4">Uncharacterized protein</fullName>
    </submittedName>
</protein>
<keyword evidence="5" id="KW-1185">Reference proteome</keyword>
<dbReference type="SUPFAM" id="SSF58113">
    <property type="entry name" value="Apolipoprotein A-I"/>
    <property type="match status" value="1"/>
</dbReference>
<keyword evidence="3" id="KW-0732">Signal</keyword>
<evidence type="ECO:0000256" key="3">
    <source>
        <dbReference type="SAM" id="SignalP"/>
    </source>
</evidence>
<dbReference type="EMBL" id="RWGY01000031">
    <property type="protein sequence ID" value="TVU15828.1"/>
    <property type="molecule type" value="Genomic_DNA"/>
</dbReference>
<feature type="coiled-coil region" evidence="1">
    <location>
        <begin position="99"/>
        <end position="182"/>
    </location>
</feature>
<evidence type="ECO:0000256" key="1">
    <source>
        <dbReference type="SAM" id="Coils"/>
    </source>
</evidence>
<dbReference type="PANTHER" id="PTHR34360:SF11">
    <property type="entry name" value="OS04G0607150 PROTEIN"/>
    <property type="match status" value="1"/>
</dbReference>
<evidence type="ECO:0000256" key="2">
    <source>
        <dbReference type="SAM" id="MobiDB-lite"/>
    </source>
</evidence>
<dbReference type="PANTHER" id="PTHR34360">
    <property type="entry name" value="OS08G0519400 PROTEIN"/>
    <property type="match status" value="1"/>
</dbReference>
<feature type="signal peptide" evidence="3">
    <location>
        <begin position="1"/>
        <end position="20"/>
    </location>
</feature>
<dbReference type="AlphaFoldDB" id="A0A5J9TYA0"/>
<feature type="chain" id="PRO_5023864001" evidence="3">
    <location>
        <begin position="21"/>
        <end position="454"/>
    </location>
</feature>
<proteinExistence type="predicted"/>
<sequence>MANCKALIAAMLLCLSFVRSQCDAGSVAPPTDQEKKIQMLKARVASLEDEIGRKNEETLQLESVARERAAQMAALASELEILQKVNVDDESVMKASTHNALLEEQIERLGSDLEDQVRKGESLEVRATEAEKISHELTRKLESVEKTNLEQKKKIGELEQKLQHAQDKLTELEKEGKLKAEELAKVHGMWLAHWLAVHVVRYQGLASAKWQVHGKPMFDPLTQKVDEKLTRGRQLVEPHVQTAKNFAKVHINSLRKTSMPYVSVMATKTTAAYRVSRDAIQPYAVKAQEFALHHWQESKKHTQPYINQVVAASEPHISRARVALEPYSGPVTSFWRRLVSSTSVYHGQVQKGVKHYMEDNELLKPLSNDRWTWFTASALLTLSMVAMYKIISSAFCKKVQAKQGQQSKQEHAPPPSRHGGASLNHLSTTTKGGGGSAPTGAEAGEPRKFPLPGR</sequence>